<dbReference type="PROSITE" id="PS51375">
    <property type="entry name" value="PPR"/>
    <property type="match status" value="1"/>
</dbReference>
<keyword evidence="4" id="KW-0472">Membrane</keyword>
<name>A0A2I0IGA5_PUNGR</name>
<dbReference type="Gene3D" id="1.25.40.10">
    <property type="entry name" value="Tetratricopeptide repeat domain"/>
    <property type="match status" value="1"/>
</dbReference>
<keyword evidence="4" id="KW-1133">Transmembrane helix</keyword>
<dbReference type="InterPro" id="IPR011051">
    <property type="entry name" value="RmlC_Cupin_sf"/>
</dbReference>
<evidence type="ECO:0000313" key="7">
    <source>
        <dbReference type="Proteomes" id="UP000233551"/>
    </source>
</evidence>
<evidence type="ECO:0000256" key="4">
    <source>
        <dbReference type="SAM" id="Phobius"/>
    </source>
</evidence>
<keyword evidence="7" id="KW-1185">Reference proteome</keyword>
<dbReference type="InterPro" id="IPR006045">
    <property type="entry name" value="Cupin_1"/>
</dbReference>
<dbReference type="AlphaFoldDB" id="A0A2I0IGA5"/>
<gene>
    <name evidence="6" type="ORF">CRG98_036520</name>
</gene>
<sequence length="247" mass="27236">MEGRGIVPSAGTYDVLVRGFLRNGDKPRVEPLLREMNEKGLPADASTAQLLLDQLSEDASIKPSMVSLPYRVTINVVEIQNEQTGIRIMTKERLSNLGFILIFCALALAVSSALSCDPSSLQDFCVGIDNWKIAEGSMITQMFADLLPGLNTMGVPMVGIDYEINGLNPPHIHPRANEGMVHFQFNTGKAEAVAIAAFNSQNPGIITVVNVLFNLNPPINPEVLTKVFRFDGQIVKELRTKFWYYNQ</sequence>
<dbReference type="Pfam" id="PF00190">
    <property type="entry name" value="Cupin_1"/>
    <property type="match status" value="2"/>
</dbReference>
<accession>A0A2I0IGA5</accession>
<evidence type="ECO:0000259" key="5">
    <source>
        <dbReference type="Pfam" id="PF00190"/>
    </source>
</evidence>
<feature type="domain" description="Cupin type-1" evidence="5">
    <location>
        <begin position="135"/>
        <end position="178"/>
    </location>
</feature>
<keyword evidence="2" id="KW-0677">Repeat</keyword>
<feature type="domain" description="Cupin type-1" evidence="5">
    <location>
        <begin position="179"/>
        <end position="235"/>
    </location>
</feature>
<feature type="repeat" description="PPR" evidence="3">
    <location>
        <begin position="9"/>
        <end position="43"/>
    </location>
</feature>
<keyword evidence="1" id="KW-0732">Signal</keyword>
<evidence type="ECO:0000313" key="6">
    <source>
        <dbReference type="EMBL" id="PKI43041.1"/>
    </source>
</evidence>
<feature type="transmembrane region" description="Helical" evidence="4">
    <location>
        <begin position="97"/>
        <end position="115"/>
    </location>
</feature>
<keyword evidence="4" id="KW-0812">Transmembrane</keyword>
<dbReference type="InterPro" id="IPR002885">
    <property type="entry name" value="PPR_rpt"/>
</dbReference>
<comment type="caution">
    <text evidence="6">The sequence shown here is derived from an EMBL/GenBank/DDBJ whole genome shotgun (WGS) entry which is preliminary data.</text>
</comment>
<reference evidence="6 7" key="1">
    <citation type="submission" date="2017-11" db="EMBL/GenBank/DDBJ databases">
        <title>De-novo sequencing of pomegranate (Punica granatum L.) genome.</title>
        <authorList>
            <person name="Akparov Z."/>
            <person name="Amiraslanov A."/>
            <person name="Hajiyeva S."/>
            <person name="Abbasov M."/>
            <person name="Kaur K."/>
            <person name="Hamwieh A."/>
            <person name="Solovyev V."/>
            <person name="Salamov A."/>
            <person name="Braich B."/>
            <person name="Kosarev P."/>
            <person name="Mahmoud A."/>
            <person name="Hajiyev E."/>
            <person name="Babayeva S."/>
            <person name="Izzatullayeva V."/>
            <person name="Mammadov A."/>
            <person name="Mammadov A."/>
            <person name="Sharifova S."/>
            <person name="Ojaghi J."/>
            <person name="Eynullazada K."/>
            <person name="Bayramov B."/>
            <person name="Abdulazimova A."/>
            <person name="Shahmuradov I."/>
        </authorList>
    </citation>
    <scope>NUCLEOTIDE SEQUENCE [LARGE SCALE GENOMIC DNA]</scope>
    <source>
        <strain evidence="7">cv. AG2017</strain>
        <tissue evidence="6">Leaf</tissue>
    </source>
</reference>
<dbReference type="SUPFAM" id="SSF51182">
    <property type="entry name" value="RmlC-like cupins"/>
    <property type="match status" value="1"/>
</dbReference>
<dbReference type="PANTHER" id="PTHR31238">
    <property type="entry name" value="GERMIN-LIKE PROTEIN SUBFAMILY 3 MEMBER 3"/>
    <property type="match status" value="1"/>
</dbReference>
<protein>
    <recommendedName>
        <fullName evidence="5">Cupin type-1 domain-containing protein</fullName>
    </recommendedName>
</protein>
<dbReference type="Proteomes" id="UP000233551">
    <property type="component" value="Unassembled WGS sequence"/>
</dbReference>
<evidence type="ECO:0000256" key="3">
    <source>
        <dbReference type="PROSITE-ProRule" id="PRU00708"/>
    </source>
</evidence>
<dbReference type="Gene3D" id="2.60.120.10">
    <property type="entry name" value="Jelly Rolls"/>
    <property type="match status" value="2"/>
</dbReference>
<dbReference type="STRING" id="22663.A0A2I0IGA5"/>
<dbReference type="InterPro" id="IPR011990">
    <property type="entry name" value="TPR-like_helical_dom_sf"/>
</dbReference>
<dbReference type="InterPro" id="IPR014710">
    <property type="entry name" value="RmlC-like_jellyroll"/>
</dbReference>
<evidence type="ECO:0000256" key="2">
    <source>
        <dbReference type="ARBA" id="ARBA00022737"/>
    </source>
</evidence>
<organism evidence="6 7">
    <name type="scientific">Punica granatum</name>
    <name type="common">Pomegranate</name>
    <dbReference type="NCBI Taxonomy" id="22663"/>
    <lineage>
        <taxon>Eukaryota</taxon>
        <taxon>Viridiplantae</taxon>
        <taxon>Streptophyta</taxon>
        <taxon>Embryophyta</taxon>
        <taxon>Tracheophyta</taxon>
        <taxon>Spermatophyta</taxon>
        <taxon>Magnoliopsida</taxon>
        <taxon>eudicotyledons</taxon>
        <taxon>Gunneridae</taxon>
        <taxon>Pentapetalae</taxon>
        <taxon>rosids</taxon>
        <taxon>malvids</taxon>
        <taxon>Myrtales</taxon>
        <taxon>Lythraceae</taxon>
        <taxon>Punica</taxon>
    </lineage>
</organism>
<dbReference type="EMBL" id="PGOL01003088">
    <property type="protein sequence ID" value="PKI43041.1"/>
    <property type="molecule type" value="Genomic_DNA"/>
</dbReference>
<proteinExistence type="predicted"/>
<evidence type="ECO:0000256" key="1">
    <source>
        <dbReference type="ARBA" id="ARBA00022729"/>
    </source>
</evidence>